<evidence type="ECO:0000256" key="4">
    <source>
        <dbReference type="ARBA" id="ARBA00022801"/>
    </source>
</evidence>
<keyword evidence="3 7" id="KW-0732">Signal</keyword>
<evidence type="ECO:0000256" key="1">
    <source>
        <dbReference type="ARBA" id="ARBA00011073"/>
    </source>
</evidence>
<feature type="active site" description="Charge relay system" evidence="6">
    <location>
        <position position="179"/>
    </location>
</feature>
<accession>A0A6A6UT97</accession>
<dbReference type="InterPro" id="IPR022398">
    <property type="entry name" value="Peptidase_S8_His-AS"/>
</dbReference>
<evidence type="ECO:0000259" key="9">
    <source>
        <dbReference type="Pfam" id="PF05922"/>
    </source>
</evidence>
<dbReference type="Gene3D" id="3.30.70.80">
    <property type="entry name" value="Peptidase S8 propeptide/proteinase inhibitor I9"/>
    <property type="match status" value="1"/>
</dbReference>
<dbReference type="InterPro" id="IPR010259">
    <property type="entry name" value="S8pro/Inhibitor_I9"/>
</dbReference>
<name>A0A6A6UT97_9PEZI</name>
<comment type="similarity">
    <text evidence="1 6">Belongs to the peptidase S8 family.</text>
</comment>
<dbReference type="SUPFAM" id="SSF54897">
    <property type="entry name" value="Protease propeptides/inhibitors"/>
    <property type="match status" value="1"/>
</dbReference>
<keyword evidence="4 6" id="KW-0378">Hydrolase</keyword>
<dbReference type="InterPro" id="IPR050131">
    <property type="entry name" value="Peptidase_S8_subtilisin-like"/>
</dbReference>
<dbReference type="PANTHER" id="PTHR43806">
    <property type="entry name" value="PEPTIDASE S8"/>
    <property type="match status" value="1"/>
</dbReference>
<organism evidence="10 11">
    <name type="scientific">Microthyrium microscopicum</name>
    <dbReference type="NCBI Taxonomy" id="703497"/>
    <lineage>
        <taxon>Eukaryota</taxon>
        <taxon>Fungi</taxon>
        <taxon>Dikarya</taxon>
        <taxon>Ascomycota</taxon>
        <taxon>Pezizomycotina</taxon>
        <taxon>Dothideomycetes</taxon>
        <taxon>Dothideomycetes incertae sedis</taxon>
        <taxon>Microthyriales</taxon>
        <taxon>Microthyriaceae</taxon>
        <taxon>Microthyrium</taxon>
    </lineage>
</organism>
<feature type="domain" description="Peptidase S8/S53" evidence="8">
    <location>
        <begin position="144"/>
        <end position="373"/>
    </location>
</feature>
<dbReference type="Pfam" id="PF05922">
    <property type="entry name" value="Inhibitor_I9"/>
    <property type="match status" value="1"/>
</dbReference>
<protein>
    <submittedName>
        <fullName evidence="10">Subtilisin-like protein</fullName>
    </submittedName>
</protein>
<dbReference type="PROSITE" id="PS51892">
    <property type="entry name" value="SUBTILASE"/>
    <property type="match status" value="1"/>
</dbReference>
<keyword evidence="2 6" id="KW-0645">Protease</keyword>
<dbReference type="Pfam" id="PF00082">
    <property type="entry name" value="Peptidase_S8"/>
    <property type="match status" value="1"/>
</dbReference>
<sequence>MRSLLAYLALQATAFAAPVANTTQATSKYIVVLKPEHSIQSLGISKRGSLFESVDPFHTYDLGDFKGFAASLTATQVTGIKADSKVAYVEADGLFHIQDIASSPARQTTQSNSTWGLARISHRSLGPSDYIYDVTGGEGTCAYILDTGLEVTHPEFEGRATFVKTFDQGDGNDEDMHGHGTHVAGTIGSKSYGVAKKTKLFGMKVCNVSGSCTASGIAAAIIETVSDSKTRGCTNGVVINLSLGSSSTTWQSTKDAVKEATAAGVFVAVAAGNEDQDTANVAPANAPESCVAAATDETDQPADFSNWGHPVAVYAPGFKILSTWRGGSTNTISGTSMASPHLAGLGAYLLGLNGKMSPAALCSKIKDMATKDAVQKNKQDTNNLLIFNGEA</sequence>
<dbReference type="GO" id="GO:0004252">
    <property type="term" value="F:serine-type endopeptidase activity"/>
    <property type="evidence" value="ECO:0007669"/>
    <property type="project" value="UniProtKB-UniRule"/>
</dbReference>
<evidence type="ECO:0000313" key="11">
    <source>
        <dbReference type="Proteomes" id="UP000799302"/>
    </source>
</evidence>
<dbReference type="InterPro" id="IPR015500">
    <property type="entry name" value="Peptidase_S8_subtilisin-rel"/>
</dbReference>
<feature type="domain" description="Inhibitor I9" evidence="9">
    <location>
        <begin position="50"/>
        <end position="95"/>
    </location>
</feature>
<evidence type="ECO:0000313" key="10">
    <source>
        <dbReference type="EMBL" id="KAF2674996.1"/>
    </source>
</evidence>
<proteinExistence type="inferred from homology"/>
<feature type="active site" description="Charge relay system" evidence="6">
    <location>
        <position position="146"/>
    </location>
</feature>
<reference evidence="10" key="1">
    <citation type="journal article" date="2020" name="Stud. Mycol.">
        <title>101 Dothideomycetes genomes: a test case for predicting lifestyles and emergence of pathogens.</title>
        <authorList>
            <person name="Haridas S."/>
            <person name="Albert R."/>
            <person name="Binder M."/>
            <person name="Bloem J."/>
            <person name="Labutti K."/>
            <person name="Salamov A."/>
            <person name="Andreopoulos B."/>
            <person name="Baker S."/>
            <person name="Barry K."/>
            <person name="Bills G."/>
            <person name="Bluhm B."/>
            <person name="Cannon C."/>
            <person name="Castanera R."/>
            <person name="Culley D."/>
            <person name="Daum C."/>
            <person name="Ezra D."/>
            <person name="Gonzalez J."/>
            <person name="Henrissat B."/>
            <person name="Kuo A."/>
            <person name="Liang C."/>
            <person name="Lipzen A."/>
            <person name="Lutzoni F."/>
            <person name="Magnuson J."/>
            <person name="Mondo S."/>
            <person name="Nolan M."/>
            <person name="Ohm R."/>
            <person name="Pangilinan J."/>
            <person name="Park H.-J."/>
            <person name="Ramirez L."/>
            <person name="Alfaro M."/>
            <person name="Sun H."/>
            <person name="Tritt A."/>
            <person name="Yoshinaga Y."/>
            <person name="Zwiers L.-H."/>
            <person name="Turgeon B."/>
            <person name="Goodwin S."/>
            <person name="Spatafora J."/>
            <person name="Crous P."/>
            <person name="Grigoriev I."/>
        </authorList>
    </citation>
    <scope>NUCLEOTIDE SEQUENCE</scope>
    <source>
        <strain evidence="10">CBS 115976</strain>
    </source>
</reference>
<dbReference type="Gene3D" id="3.40.50.200">
    <property type="entry name" value="Peptidase S8/S53 domain"/>
    <property type="match status" value="1"/>
</dbReference>
<feature type="signal peptide" evidence="7">
    <location>
        <begin position="1"/>
        <end position="16"/>
    </location>
</feature>
<gene>
    <name evidence="10" type="ORF">BT63DRAFT_26064</name>
</gene>
<dbReference type="AlphaFoldDB" id="A0A6A6UT97"/>
<dbReference type="InterPro" id="IPR036852">
    <property type="entry name" value="Peptidase_S8/S53_dom_sf"/>
</dbReference>
<dbReference type="GO" id="GO:0005576">
    <property type="term" value="C:extracellular region"/>
    <property type="evidence" value="ECO:0007669"/>
    <property type="project" value="UniProtKB-ARBA"/>
</dbReference>
<dbReference type="InterPro" id="IPR023827">
    <property type="entry name" value="Peptidase_S8_Asp-AS"/>
</dbReference>
<evidence type="ECO:0000259" key="8">
    <source>
        <dbReference type="Pfam" id="PF00082"/>
    </source>
</evidence>
<dbReference type="PROSITE" id="PS00137">
    <property type="entry name" value="SUBTILASE_HIS"/>
    <property type="match status" value="1"/>
</dbReference>
<keyword evidence="11" id="KW-1185">Reference proteome</keyword>
<dbReference type="SUPFAM" id="SSF52743">
    <property type="entry name" value="Subtilisin-like"/>
    <property type="match status" value="1"/>
</dbReference>
<dbReference type="InterPro" id="IPR000209">
    <property type="entry name" value="Peptidase_S8/S53_dom"/>
</dbReference>
<dbReference type="EMBL" id="MU004230">
    <property type="protein sequence ID" value="KAF2674996.1"/>
    <property type="molecule type" value="Genomic_DNA"/>
</dbReference>
<dbReference type="InterPro" id="IPR037045">
    <property type="entry name" value="S8pro/Inhibitor_I9_sf"/>
</dbReference>
<dbReference type="PRINTS" id="PR00723">
    <property type="entry name" value="SUBTILISIN"/>
</dbReference>
<evidence type="ECO:0000256" key="7">
    <source>
        <dbReference type="SAM" id="SignalP"/>
    </source>
</evidence>
<dbReference type="InterPro" id="IPR034193">
    <property type="entry name" value="PCSK9_ProteinaseK-like"/>
</dbReference>
<feature type="active site" description="Charge relay system" evidence="6">
    <location>
        <position position="336"/>
    </location>
</feature>
<dbReference type="OrthoDB" id="206201at2759"/>
<dbReference type="Proteomes" id="UP000799302">
    <property type="component" value="Unassembled WGS sequence"/>
</dbReference>
<evidence type="ECO:0000256" key="3">
    <source>
        <dbReference type="ARBA" id="ARBA00022729"/>
    </source>
</evidence>
<dbReference type="CDD" id="cd04077">
    <property type="entry name" value="Peptidases_S8_PCSK9_ProteinaseK_like"/>
    <property type="match status" value="1"/>
</dbReference>
<evidence type="ECO:0000256" key="2">
    <source>
        <dbReference type="ARBA" id="ARBA00022670"/>
    </source>
</evidence>
<feature type="chain" id="PRO_5025687718" evidence="7">
    <location>
        <begin position="17"/>
        <end position="391"/>
    </location>
</feature>
<evidence type="ECO:0000256" key="6">
    <source>
        <dbReference type="PROSITE-ProRule" id="PRU01240"/>
    </source>
</evidence>
<evidence type="ECO:0000256" key="5">
    <source>
        <dbReference type="ARBA" id="ARBA00022825"/>
    </source>
</evidence>
<dbReference type="GO" id="GO:0006508">
    <property type="term" value="P:proteolysis"/>
    <property type="evidence" value="ECO:0007669"/>
    <property type="project" value="UniProtKB-KW"/>
</dbReference>
<dbReference type="PROSITE" id="PS00136">
    <property type="entry name" value="SUBTILASE_ASP"/>
    <property type="match status" value="1"/>
</dbReference>
<dbReference type="PANTHER" id="PTHR43806:SF58">
    <property type="entry name" value="ALKALINE PROTEASE 1-RELATED"/>
    <property type="match status" value="1"/>
</dbReference>
<dbReference type="FunFam" id="3.40.50.200:FF:000014">
    <property type="entry name" value="Proteinase K"/>
    <property type="match status" value="1"/>
</dbReference>
<keyword evidence="5 6" id="KW-0720">Serine protease</keyword>